<keyword evidence="8" id="KW-0472">Membrane</keyword>
<evidence type="ECO:0000313" key="10">
    <source>
        <dbReference type="EMBL" id="MBO8465427.1"/>
    </source>
</evidence>
<feature type="domain" description="4Fe-4S ferredoxin-type" evidence="9">
    <location>
        <begin position="217"/>
        <end position="246"/>
    </location>
</feature>
<dbReference type="PANTHER" id="PTHR30176:SF3">
    <property type="entry name" value="FERREDOXIN-TYPE PROTEIN NAPH"/>
    <property type="match status" value="1"/>
</dbReference>
<protein>
    <submittedName>
        <fullName evidence="10">4Fe-4S binding protein</fullName>
    </submittedName>
</protein>
<evidence type="ECO:0000256" key="8">
    <source>
        <dbReference type="SAM" id="Phobius"/>
    </source>
</evidence>
<evidence type="ECO:0000256" key="6">
    <source>
        <dbReference type="ARBA" id="ARBA00023014"/>
    </source>
</evidence>
<keyword evidence="6" id="KW-0411">Iron-sulfur</keyword>
<reference evidence="10" key="1">
    <citation type="submission" date="2020-10" db="EMBL/GenBank/DDBJ databases">
        <authorList>
            <person name="Gilroy R."/>
        </authorList>
    </citation>
    <scope>NUCLEOTIDE SEQUENCE</scope>
    <source>
        <strain evidence="10">10037</strain>
    </source>
</reference>
<keyword evidence="4" id="KW-0249">Electron transport</keyword>
<keyword evidence="8" id="KW-1133">Transmembrane helix</keyword>
<dbReference type="FunFam" id="3.30.70.20:FF:000046">
    <property type="entry name" value="Periplasmic [Fe] hydrogenase large subunit"/>
    <property type="match status" value="1"/>
</dbReference>
<keyword evidence="3" id="KW-0479">Metal-binding</keyword>
<dbReference type="InterPro" id="IPR017896">
    <property type="entry name" value="4Fe4S_Fe-S-bd"/>
</dbReference>
<feature type="domain" description="4Fe-4S ferredoxin-type" evidence="9">
    <location>
        <begin position="391"/>
        <end position="423"/>
    </location>
</feature>
<accession>A0A9D9I3V6</accession>
<evidence type="ECO:0000256" key="7">
    <source>
        <dbReference type="SAM" id="MobiDB-lite"/>
    </source>
</evidence>
<feature type="domain" description="4Fe-4S ferredoxin-type" evidence="9">
    <location>
        <begin position="355"/>
        <end position="386"/>
    </location>
</feature>
<dbReference type="Pfam" id="PF12801">
    <property type="entry name" value="Fer4_5"/>
    <property type="match status" value="2"/>
</dbReference>
<keyword evidence="1" id="KW-0813">Transport</keyword>
<feature type="region of interest" description="Disordered" evidence="7">
    <location>
        <begin position="478"/>
        <end position="504"/>
    </location>
</feature>
<comment type="caution">
    <text evidence="10">The sequence shown here is derived from an EMBL/GenBank/DDBJ whole genome shotgun (WGS) entry which is preliminary data.</text>
</comment>
<name>A0A9D9I3V6_9BACT</name>
<dbReference type="InterPro" id="IPR017900">
    <property type="entry name" value="4Fe4S_Fe_S_CS"/>
</dbReference>
<dbReference type="GO" id="GO:0051539">
    <property type="term" value="F:4 iron, 4 sulfur cluster binding"/>
    <property type="evidence" value="ECO:0007669"/>
    <property type="project" value="UniProtKB-KW"/>
</dbReference>
<feature type="transmembrane region" description="Helical" evidence="8">
    <location>
        <begin position="176"/>
        <end position="194"/>
    </location>
</feature>
<dbReference type="PROSITE" id="PS00198">
    <property type="entry name" value="4FE4S_FER_1"/>
    <property type="match status" value="2"/>
</dbReference>
<dbReference type="AlphaFoldDB" id="A0A9D9I3V6"/>
<sequence length="548" mass="59739">MLRKIRITLAAICFTFITLLFLDFTGTLHAWLGWMAKIQFFPAVLALNLGVVIALIVLTLLFGRVYCSVICPMGVFQDIVSWFSGRRKKKKARFTYSPAKSWLRYGILVLFVIALIAGIGSFVALLDPYSAYGRIVQNMFSPLYRWGNNLLAYFAERAGSYAFYETEVWIRSIPTFIIAAVTLIAVVILAWHNGRTYCNTICPVGTVLGFFSRFSLFKPVIDAEKCKECSLCTRKCKASCIEYKSHDIDYSRCVACMDCVDTCKHGALKYRFVGWKKRASGKNAVQAGANAAGMKAPDPKNSGPKDRSRRNFLTGTGLFLGTTMLSAQEKKVDGGLAEILDKKVSHRQTPIVPPGAVSLKNMAQHCTGCQLCVSVCPNNVLRPSGNLMTLMQPESSYERGYCRPECVKCSEVCPAGAIRKITTAEKSAISVGHAVWVKENCIPMTDGVACGNCARHCPTGAIIMVPCNEVCDKEGHSGKGHGKGMGNGKGNGNGQGGGHGKQERRHGNVMVPAINEALCIGCGACENLCPARPFSAIYVEGRQVHTTI</sequence>
<dbReference type="PANTHER" id="PTHR30176">
    <property type="entry name" value="FERREDOXIN-TYPE PROTEIN NAPH"/>
    <property type="match status" value="1"/>
</dbReference>
<feature type="domain" description="4Fe-4S ferredoxin-type" evidence="9">
    <location>
        <begin position="510"/>
        <end position="542"/>
    </location>
</feature>
<feature type="region of interest" description="Disordered" evidence="7">
    <location>
        <begin position="288"/>
        <end position="308"/>
    </location>
</feature>
<proteinExistence type="predicted"/>
<feature type="transmembrane region" description="Helical" evidence="8">
    <location>
        <begin position="102"/>
        <end position="126"/>
    </location>
</feature>
<dbReference type="Proteomes" id="UP000823597">
    <property type="component" value="Unassembled WGS sequence"/>
</dbReference>
<keyword evidence="5" id="KW-0408">Iron</keyword>
<feature type="domain" description="4Fe-4S ferredoxin-type" evidence="9">
    <location>
        <begin position="248"/>
        <end position="273"/>
    </location>
</feature>
<dbReference type="CDD" id="cd16373">
    <property type="entry name" value="DMSOR_beta_like"/>
    <property type="match status" value="1"/>
</dbReference>
<evidence type="ECO:0000256" key="4">
    <source>
        <dbReference type="ARBA" id="ARBA00022982"/>
    </source>
</evidence>
<keyword evidence="8" id="KW-0812">Transmembrane</keyword>
<evidence type="ECO:0000313" key="11">
    <source>
        <dbReference type="Proteomes" id="UP000823597"/>
    </source>
</evidence>
<feature type="domain" description="4Fe-4S ferredoxin-type" evidence="9">
    <location>
        <begin position="432"/>
        <end position="467"/>
    </location>
</feature>
<feature type="transmembrane region" description="Helical" evidence="8">
    <location>
        <begin position="40"/>
        <end position="63"/>
    </location>
</feature>
<evidence type="ECO:0000256" key="5">
    <source>
        <dbReference type="ARBA" id="ARBA00023004"/>
    </source>
</evidence>
<evidence type="ECO:0000259" key="9">
    <source>
        <dbReference type="PROSITE" id="PS51379"/>
    </source>
</evidence>
<evidence type="ECO:0000256" key="1">
    <source>
        <dbReference type="ARBA" id="ARBA00022448"/>
    </source>
</evidence>
<keyword evidence="2" id="KW-0004">4Fe-4S</keyword>
<dbReference type="GO" id="GO:0046872">
    <property type="term" value="F:metal ion binding"/>
    <property type="evidence" value="ECO:0007669"/>
    <property type="project" value="UniProtKB-KW"/>
</dbReference>
<dbReference type="GO" id="GO:0005886">
    <property type="term" value="C:plasma membrane"/>
    <property type="evidence" value="ECO:0007669"/>
    <property type="project" value="TreeGrafter"/>
</dbReference>
<evidence type="ECO:0000256" key="3">
    <source>
        <dbReference type="ARBA" id="ARBA00022723"/>
    </source>
</evidence>
<reference evidence="10" key="2">
    <citation type="journal article" date="2021" name="PeerJ">
        <title>Extensive microbial diversity within the chicken gut microbiome revealed by metagenomics and culture.</title>
        <authorList>
            <person name="Gilroy R."/>
            <person name="Ravi A."/>
            <person name="Getino M."/>
            <person name="Pursley I."/>
            <person name="Horton D.L."/>
            <person name="Alikhan N.F."/>
            <person name="Baker D."/>
            <person name="Gharbi K."/>
            <person name="Hall N."/>
            <person name="Watson M."/>
            <person name="Adriaenssens E.M."/>
            <person name="Foster-Nyarko E."/>
            <person name="Jarju S."/>
            <person name="Secka A."/>
            <person name="Antonio M."/>
            <person name="Oren A."/>
            <person name="Chaudhuri R.R."/>
            <person name="La Ragione R."/>
            <person name="Hildebrand F."/>
            <person name="Pallen M.J."/>
        </authorList>
    </citation>
    <scope>NUCLEOTIDE SEQUENCE</scope>
    <source>
        <strain evidence="10">10037</strain>
    </source>
</reference>
<dbReference type="EMBL" id="JADIME010000057">
    <property type="protein sequence ID" value="MBO8465427.1"/>
    <property type="molecule type" value="Genomic_DNA"/>
</dbReference>
<dbReference type="PROSITE" id="PS51379">
    <property type="entry name" value="4FE4S_FER_2"/>
    <property type="match status" value="6"/>
</dbReference>
<dbReference type="Gene3D" id="3.30.70.20">
    <property type="match status" value="3"/>
</dbReference>
<dbReference type="SUPFAM" id="SSF54862">
    <property type="entry name" value="4Fe-4S ferredoxins"/>
    <property type="match status" value="3"/>
</dbReference>
<feature type="compositionally biased region" description="Gly residues" evidence="7">
    <location>
        <begin position="483"/>
        <end position="499"/>
    </location>
</feature>
<dbReference type="InterPro" id="IPR051684">
    <property type="entry name" value="Electron_Trans/Redox"/>
</dbReference>
<gene>
    <name evidence="10" type="ORF">IAB93_05460</name>
</gene>
<organism evidence="10 11">
    <name type="scientific">Candidatus Merdivivens pullistercoris</name>
    <dbReference type="NCBI Taxonomy" id="2840873"/>
    <lineage>
        <taxon>Bacteria</taxon>
        <taxon>Pseudomonadati</taxon>
        <taxon>Bacteroidota</taxon>
        <taxon>Bacteroidia</taxon>
        <taxon>Bacteroidales</taxon>
        <taxon>Muribaculaceae</taxon>
        <taxon>Muribaculaceae incertae sedis</taxon>
        <taxon>Candidatus Merdivivens</taxon>
    </lineage>
</organism>
<evidence type="ECO:0000256" key="2">
    <source>
        <dbReference type="ARBA" id="ARBA00022485"/>
    </source>
</evidence>
<dbReference type="Pfam" id="PF00037">
    <property type="entry name" value="Fer4"/>
    <property type="match status" value="3"/>
</dbReference>